<proteinExistence type="predicted"/>
<evidence type="ECO:0000313" key="5">
    <source>
        <dbReference type="Proteomes" id="UP000503640"/>
    </source>
</evidence>
<dbReference type="Proteomes" id="UP000503640">
    <property type="component" value="Unassembled WGS sequence"/>
</dbReference>
<evidence type="ECO:0000259" key="3">
    <source>
        <dbReference type="PROSITE" id="PS50110"/>
    </source>
</evidence>
<sequence>MSYTILVADDSAIVRTMVKKAIAMAGLPIGQVHEAANGEEALAILRKNWIDVVFADINMPVMTGPELIRQMKGDAALASTPVVIVSSERSPARVEEMHKCGARAYVKKPFRPEQFRAVVEELLQAGEGPHGR</sequence>
<dbReference type="EMBL" id="BJTG01000011">
    <property type="protein sequence ID" value="GEJ59226.1"/>
    <property type="molecule type" value="Genomic_DNA"/>
</dbReference>
<reference evidence="5" key="1">
    <citation type="journal article" date="2020" name="Appl. Environ. Microbiol.">
        <title>Diazotrophic Anaeromyxobacter Isolates from Soils.</title>
        <authorList>
            <person name="Masuda Y."/>
            <person name="Yamanaka H."/>
            <person name="Xu Z.X."/>
            <person name="Shiratori Y."/>
            <person name="Aono T."/>
            <person name="Amachi S."/>
            <person name="Senoo K."/>
            <person name="Itoh H."/>
        </authorList>
    </citation>
    <scope>NUCLEOTIDE SEQUENCE [LARGE SCALE GENOMIC DNA]</scope>
    <source>
        <strain evidence="5">R267</strain>
    </source>
</reference>
<dbReference type="PROSITE" id="PS50110">
    <property type="entry name" value="RESPONSE_REGULATORY"/>
    <property type="match status" value="1"/>
</dbReference>
<feature type="modified residue" description="4-aspartylphosphate" evidence="2">
    <location>
        <position position="56"/>
    </location>
</feature>
<dbReference type="PANTHER" id="PTHR44591:SF3">
    <property type="entry name" value="RESPONSE REGULATORY DOMAIN-CONTAINING PROTEIN"/>
    <property type="match status" value="1"/>
</dbReference>
<protein>
    <submittedName>
        <fullName evidence="4">Response regulator</fullName>
    </submittedName>
</protein>
<accession>A0A7I9VS13</accession>
<keyword evidence="1 2" id="KW-0597">Phosphoprotein</keyword>
<dbReference type="PANTHER" id="PTHR44591">
    <property type="entry name" value="STRESS RESPONSE REGULATOR PROTEIN 1"/>
    <property type="match status" value="1"/>
</dbReference>
<dbReference type="InterPro" id="IPR011006">
    <property type="entry name" value="CheY-like_superfamily"/>
</dbReference>
<evidence type="ECO:0000313" key="4">
    <source>
        <dbReference type="EMBL" id="GEJ59226.1"/>
    </source>
</evidence>
<name>A0A7I9VS13_9BACT</name>
<evidence type="ECO:0000256" key="2">
    <source>
        <dbReference type="PROSITE-ProRule" id="PRU00169"/>
    </source>
</evidence>
<dbReference type="GO" id="GO:0000160">
    <property type="term" value="P:phosphorelay signal transduction system"/>
    <property type="evidence" value="ECO:0007669"/>
    <property type="project" value="InterPro"/>
</dbReference>
<gene>
    <name evidence="4" type="ORF">AMYX_39670</name>
</gene>
<dbReference type="Pfam" id="PF00072">
    <property type="entry name" value="Response_reg"/>
    <property type="match status" value="1"/>
</dbReference>
<dbReference type="Gene3D" id="3.40.50.2300">
    <property type="match status" value="1"/>
</dbReference>
<dbReference type="InterPro" id="IPR050595">
    <property type="entry name" value="Bact_response_regulator"/>
</dbReference>
<dbReference type="RefSeq" id="WP_176068501.1">
    <property type="nucleotide sequence ID" value="NZ_BJTG01000011.1"/>
</dbReference>
<keyword evidence="5" id="KW-1185">Reference proteome</keyword>
<organism evidence="4 5">
    <name type="scientific">Anaeromyxobacter diazotrophicus</name>
    <dbReference type="NCBI Taxonomy" id="2590199"/>
    <lineage>
        <taxon>Bacteria</taxon>
        <taxon>Pseudomonadati</taxon>
        <taxon>Myxococcota</taxon>
        <taxon>Myxococcia</taxon>
        <taxon>Myxococcales</taxon>
        <taxon>Cystobacterineae</taxon>
        <taxon>Anaeromyxobacteraceae</taxon>
        <taxon>Anaeromyxobacter</taxon>
    </lineage>
</organism>
<evidence type="ECO:0000256" key="1">
    <source>
        <dbReference type="ARBA" id="ARBA00022553"/>
    </source>
</evidence>
<dbReference type="SMART" id="SM00448">
    <property type="entry name" value="REC"/>
    <property type="match status" value="1"/>
</dbReference>
<comment type="caution">
    <text evidence="4">The sequence shown here is derived from an EMBL/GenBank/DDBJ whole genome shotgun (WGS) entry which is preliminary data.</text>
</comment>
<dbReference type="AlphaFoldDB" id="A0A7I9VS13"/>
<feature type="domain" description="Response regulatory" evidence="3">
    <location>
        <begin position="4"/>
        <end position="123"/>
    </location>
</feature>
<dbReference type="SUPFAM" id="SSF52172">
    <property type="entry name" value="CheY-like"/>
    <property type="match status" value="1"/>
</dbReference>
<dbReference type="InterPro" id="IPR001789">
    <property type="entry name" value="Sig_transdc_resp-reg_receiver"/>
</dbReference>